<feature type="transmembrane region" description="Helical" evidence="3">
    <location>
        <begin position="231"/>
        <end position="250"/>
    </location>
</feature>
<feature type="transmembrane region" description="Helical" evidence="3">
    <location>
        <begin position="636"/>
        <end position="656"/>
    </location>
</feature>
<keyword evidence="3" id="KW-1133">Transmembrane helix</keyword>
<keyword evidence="3" id="KW-0812">Transmembrane</keyword>
<evidence type="ECO:0000256" key="3">
    <source>
        <dbReference type="SAM" id="Phobius"/>
    </source>
</evidence>
<dbReference type="AlphaFoldDB" id="A0A6A2ZK53"/>
<feature type="domain" description="DUF7745" evidence="4">
    <location>
        <begin position="407"/>
        <end position="716"/>
    </location>
</feature>
<reference evidence="5" key="1">
    <citation type="submission" date="2019-09" db="EMBL/GenBank/DDBJ databases">
        <title>Draft genome information of white flower Hibiscus syriacus.</title>
        <authorList>
            <person name="Kim Y.-M."/>
        </authorList>
    </citation>
    <scope>NUCLEOTIDE SEQUENCE [LARGE SCALE GENOMIC DNA]</scope>
    <source>
        <strain evidence="5">YM2019G1</strain>
    </source>
</reference>
<feature type="transmembrane region" description="Helical" evidence="3">
    <location>
        <begin position="134"/>
        <end position="154"/>
    </location>
</feature>
<feature type="compositionally biased region" description="Polar residues" evidence="2">
    <location>
        <begin position="369"/>
        <end position="378"/>
    </location>
</feature>
<dbReference type="Proteomes" id="UP000436088">
    <property type="component" value="Unassembled WGS sequence"/>
</dbReference>
<evidence type="ECO:0000259" key="4">
    <source>
        <dbReference type="Pfam" id="PF24924"/>
    </source>
</evidence>
<feature type="transmembrane region" description="Helical" evidence="3">
    <location>
        <begin position="166"/>
        <end position="187"/>
    </location>
</feature>
<keyword evidence="3" id="KW-0472">Membrane</keyword>
<evidence type="ECO:0000313" key="6">
    <source>
        <dbReference type="Proteomes" id="UP000436088"/>
    </source>
</evidence>
<name>A0A6A2ZK53_HIBSY</name>
<evidence type="ECO:0000313" key="5">
    <source>
        <dbReference type="EMBL" id="KAE8691542.1"/>
    </source>
</evidence>
<dbReference type="PANTHER" id="PTHR48200">
    <property type="entry name" value="PROTEIN, PUTATIVE-RELATED"/>
    <property type="match status" value="1"/>
</dbReference>
<feature type="transmembrane region" description="Helical" evidence="3">
    <location>
        <begin position="256"/>
        <end position="275"/>
    </location>
</feature>
<keyword evidence="1" id="KW-0175">Coiled coil</keyword>
<feature type="transmembrane region" description="Helical" evidence="3">
    <location>
        <begin position="81"/>
        <end position="107"/>
    </location>
</feature>
<feature type="region of interest" description="Disordered" evidence="2">
    <location>
        <begin position="289"/>
        <end position="319"/>
    </location>
</feature>
<dbReference type="Pfam" id="PF24924">
    <property type="entry name" value="DUF7745"/>
    <property type="match status" value="1"/>
</dbReference>
<proteinExistence type="predicted"/>
<organism evidence="5 6">
    <name type="scientific">Hibiscus syriacus</name>
    <name type="common">Rose of Sharon</name>
    <dbReference type="NCBI Taxonomy" id="106335"/>
    <lineage>
        <taxon>Eukaryota</taxon>
        <taxon>Viridiplantae</taxon>
        <taxon>Streptophyta</taxon>
        <taxon>Embryophyta</taxon>
        <taxon>Tracheophyta</taxon>
        <taxon>Spermatophyta</taxon>
        <taxon>Magnoliopsida</taxon>
        <taxon>eudicotyledons</taxon>
        <taxon>Gunneridae</taxon>
        <taxon>Pentapetalae</taxon>
        <taxon>rosids</taxon>
        <taxon>malvids</taxon>
        <taxon>Malvales</taxon>
        <taxon>Malvaceae</taxon>
        <taxon>Malvoideae</taxon>
        <taxon>Hibiscus</taxon>
    </lineage>
</organism>
<dbReference type="InterPro" id="IPR056647">
    <property type="entry name" value="DUF7745"/>
</dbReference>
<feature type="coiled-coil region" evidence="1">
    <location>
        <begin position="882"/>
        <end position="948"/>
    </location>
</feature>
<keyword evidence="6" id="KW-1185">Reference proteome</keyword>
<dbReference type="PANTHER" id="PTHR48200:SF1">
    <property type="entry name" value="AMINOTRANSFERASE-LIKE PLANT MOBILE DOMAIN-CONTAINING PROTEIN"/>
    <property type="match status" value="1"/>
</dbReference>
<protein>
    <submittedName>
        <fullName evidence="5">DNA-repair protein UVH3, putative isoform 1</fullName>
    </submittedName>
</protein>
<feature type="compositionally biased region" description="Basic and acidic residues" evidence="2">
    <location>
        <begin position="350"/>
        <end position="366"/>
    </location>
</feature>
<comment type="caution">
    <text evidence="5">The sequence shown here is derived from an EMBL/GenBank/DDBJ whole genome shotgun (WGS) entry which is preliminary data.</text>
</comment>
<gene>
    <name evidence="5" type="ORF">F3Y22_tig00110889pilonHSYRG00011</name>
</gene>
<feature type="region of interest" description="Disordered" evidence="2">
    <location>
        <begin position="350"/>
        <end position="400"/>
    </location>
</feature>
<sequence length="1042" mass="120062">MGLSSYIRSAAPLIAMITVESTDVGISVISTDSMVLNNVRDHIFGRVAFIMIANITDAIAKLRADGVSYWSQIQLTYFSSALANLIPIFTFLLSYSAVTGAFVATLYKGPPLLINSSSPSNFLQQALFSQQTRWIIGGFLILLVCLWSAAWNVLQTATVKEYPDNMAIVFFFTFFITIQSLVFSVVLERNPSAWTLKFTEEVAAILCTAIFGSLFRTAIHTWCLQKKGPVNVAMFKPLGIPVSSLLTVTFLADSIFLGRVIGLVIILVGFYTVIWRQAKEKMMVLENEASRPESSHHKAPLLHDGINTLGTRPSSRRSFQKTTRRCFSLAATPAAHMSFQRYKAITPSVKKKELRETETESKDTKTESNNPQPAVNQNRNEKKGKKLTEEATGPLQTSPKPSKIEGYNCFTLNKEDLVPTIEEYTTLLHIEGALENRIYSKSIKTQPFRVKLAKIAGVREEWVTSRTKQKGESEGIAWTNIKELIQSHPDTKVRFDLFALGMYGMVIFPKVLGYVEAAVVDLFEQLPKKINPASAILAETFRSVNACRKLGGGRFSGCTQLLYVWVRSHFWRTEKVSYRRFNTDYSPLKEFLEQEWPKEIKKDMWINAFRNLQNNDIVWRAPWQIQREFFYKCGDYNWIMLLGLWGGIGYAPLLVMRQYEGRQFVPVTAGLHSSEFAFHIKNYKRNIMEAVTAWKTTFCIRAKAAKEMLTPDYEEWRSVRKNENIPLPDQNEDISMEDRIKVVPSEIEILRAEFEVEREGWSRELEQMRRDKAMLGVDIDFHSSQCAMLRENKEKVDGEFRALKKNYQELYKSRKASGPSQSTVQMTRELNIEKRRVEDLKGKNSRLLKSLEKGKQKMEDFEGFESEMNQLIAELETRGQKIEKFNIEKEKWELKRKNFNTKLEVEQEVARNWMQRCRNKNVQIHKLNQRTQEARTKLEEDLDQSRNKNAEFNAYILQLEESLFQEKVRLGPIDLKEKVKKEVIWCSRFMIQMSEVARYVGELAVEAKIIEHHVDPVSKFGKKVSWLMKEIIELNRKATPYL</sequence>
<evidence type="ECO:0000256" key="1">
    <source>
        <dbReference type="SAM" id="Coils"/>
    </source>
</evidence>
<feature type="transmembrane region" description="Helical" evidence="3">
    <location>
        <begin position="202"/>
        <end position="219"/>
    </location>
</feature>
<accession>A0A6A2ZK53</accession>
<evidence type="ECO:0000256" key="2">
    <source>
        <dbReference type="SAM" id="MobiDB-lite"/>
    </source>
</evidence>
<dbReference type="EMBL" id="VEPZ02001148">
    <property type="protein sequence ID" value="KAE8691542.1"/>
    <property type="molecule type" value="Genomic_DNA"/>
</dbReference>